<feature type="transmembrane region" description="Helical" evidence="8">
    <location>
        <begin position="72"/>
        <end position="94"/>
    </location>
</feature>
<sequence>MQRHFPFHYHCTDPEISLSTQQPLECHKNGSTFVWCQAVPGLQCNGLYSNGTFKKEIRDACDQRAHLNHSTALLLSIFLGFLGVDRFYLGYYAIGILKLFSLGGLLIIYLVDIILIALNLLGPADGSRYLMPYYGPHSTSLRLDNDTFLVLYSFTI</sequence>
<evidence type="ECO:0000313" key="10">
    <source>
        <dbReference type="Proteomes" id="UP000887575"/>
    </source>
</evidence>
<evidence type="ECO:0000256" key="3">
    <source>
        <dbReference type="ARBA" id="ARBA00022692"/>
    </source>
</evidence>
<keyword evidence="6 8" id="KW-0472">Membrane</keyword>
<keyword evidence="10" id="KW-1185">Reference proteome</keyword>
<comment type="subcellular location">
    <subcellularLocation>
        <location evidence="1">Membrane</location>
        <topology evidence="1">Multi-pass membrane protein</topology>
    </subcellularLocation>
</comment>
<evidence type="ECO:0000256" key="5">
    <source>
        <dbReference type="ARBA" id="ARBA00022989"/>
    </source>
</evidence>
<keyword evidence="7" id="KW-0325">Glycoprotein</keyword>
<dbReference type="GO" id="GO:0016020">
    <property type="term" value="C:membrane"/>
    <property type="evidence" value="ECO:0007669"/>
    <property type="project" value="UniProtKB-SubCell"/>
</dbReference>
<dbReference type="Pfam" id="PF05154">
    <property type="entry name" value="TM2"/>
    <property type="match status" value="1"/>
</dbReference>
<comment type="similarity">
    <text evidence="2">Belongs to the TM2 family.</text>
</comment>
<accession>A0AAF3J1D4</accession>
<evidence type="ECO:0000256" key="1">
    <source>
        <dbReference type="ARBA" id="ARBA00004141"/>
    </source>
</evidence>
<proteinExistence type="inferred from homology"/>
<evidence type="ECO:0000256" key="8">
    <source>
        <dbReference type="SAM" id="Phobius"/>
    </source>
</evidence>
<keyword evidence="3 8" id="KW-0812">Transmembrane</keyword>
<dbReference type="InterPro" id="IPR007829">
    <property type="entry name" value="TM2"/>
</dbReference>
<dbReference type="InterPro" id="IPR050932">
    <property type="entry name" value="TM2D1-3-like"/>
</dbReference>
<reference evidence="11" key="1">
    <citation type="submission" date="2024-02" db="UniProtKB">
        <authorList>
            <consortium name="WormBaseParasite"/>
        </authorList>
    </citation>
    <scope>IDENTIFICATION</scope>
</reference>
<name>A0AAF3J1D4_9BILA</name>
<protein>
    <recommendedName>
        <fullName evidence="9">TM2 domain-containing protein</fullName>
    </recommendedName>
</protein>
<evidence type="ECO:0000256" key="6">
    <source>
        <dbReference type="ARBA" id="ARBA00023136"/>
    </source>
</evidence>
<dbReference type="PANTHER" id="PTHR21016:SF1">
    <property type="entry name" value="TM2 DOMAIN-CONTAINING PROTEIN 1"/>
    <property type="match status" value="1"/>
</dbReference>
<feature type="domain" description="TM2" evidence="9">
    <location>
        <begin position="68"/>
        <end position="114"/>
    </location>
</feature>
<keyword evidence="4" id="KW-0732">Signal</keyword>
<dbReference type="PANTHER" id="PTHR21016">
    <property type="entry name" value="BETA-AMYLOID BINDING PROTEIN-RELATED"/>
    <property type="match status" value="1"/>
</dbReference>
<evidence type="ECO:0000313" key="11">
    <source>
        <dbReference type="WBParaSite" id="MBELARI_LOCUS10107"/>
    </source>
</evidence>
<feature type="transmembrane region" description="Helical" evidence="8">
    <location>
        <begin position="100"/>
        <end position="121"/>
    </location>
</feature>
<organism evidence="10 11">
    <name type="scientific">Mesorhabditis belari</name>
    <dbReference type="NCBI Taxonomy" id="2138241"/>
    <lineage>
        <taxon>Eukaryota</taxon>
        <taxon>Metazoa</taxon>
        <taxon>Ecdysozoa</taxon>
        <taxon>Nematoda</taxon>
        <taxon>Chromadorea</taxon>
        <taxon>Rhabditida</taxon>
        <taxon>Rhabditina</taxon>
        <taxon>Rhabditomorpha</taxon>
        <taxon>Rhabditoidea</taxon>
        <taxon>Rhabditidae</taxon>
        <taxon>Mesorhabditinae</taxon>
        <taxon>Mesorhabditis</taxon>
    </lineage>
</organism>
<evidence type="ECO:0000256" key="2">
    <source>
        <dbReference type="ARBA" id="ARBA00008284"/>
    </source>
</evidence>
<evidence type="ECO:0000259" key="9">
    <source>
        <dbReference type="Pfam" id="PF05154"/>
    </source>
</evidence>
<dbReference type="AlphaFoldDB" id="A0AAF3J1D4"/>
<keyword evidence="5 8" id="KW-1133">Transmembrane helix</keyword>
<evidence type="ECO:0000256" key="7">
    <source>
        <dbReference type="ARBA" id="ARBA00023180"/>
    </source>
</evidence>
<evidence type="ECO:0000256" key="4">
    <source>
        <dbReference type="ARBA" id="ARBA00022729"/>
    </source>
</evidence>
<dbReference type="WBParaSite" id="MBELARI_LOCUS10107">
    <property type="protein sequence ID" value="MBELARI_LOCUS10107"/>
    <property type="gene ID" value="MBELARI_LOCUS10107"/>
</dbReference>
<dbReference type="Proteomes" id="UP000887575">
    <property type="component" value="Unassembled WGS sequence"/>
</dbReference>